<accession>A0A2P8CWU8</accession>
<sequence length="101" mass="11152">MVNTARMTLLVLYSERMEECRAFYTRLGLAFDREQHGKGAEHYAAALPDGMVIELYPGSPERRTGAARLGFSVDGATLDPPLEPGRHLLADPDGRKVELHA</sequence>
<reference evidence="2 3" key="1">
    <citation type="submission" date="2018-03" db="EMBL/GenBank/DDBJ databases">
        <title>Genomic Encyclopedia of Archaeal and Bacterial Type Strains, Phase II (KMG-II): from individual species to whole genera.</title>
        <authorList>
            <person name="Goeker M."/>
        </authorList>
    </citation>
    <scope>NUCLEOTIDE SEQUENCE [LARGE SCALE GENOMIC DNA]</scope>
    <source>
        <strain evidence="2 3">DSM 45312</strain>
    </source>
</reference>
<evidence type="ECO:0000313" key="2">
    <source>
        <dbReference type="EMBL" id="PSK89441.1"/>
    </source>
</evidence>
<dbReference type="Gene3D" id="3.10.180.10">
    <property type="entry name" value="2,3-Dihydroxybiphenyl 1,2-Dioxygenase, domain 1"/>
    <property type="match status" value="1"/>
</dbReference>
<proteinExistence type="predicted"/>
<organism evidence="2 3">
    <name type="scientific">Murinocardiopsis flavida</name>
    <dbReference type="NCBI Taxonomy" id="645275"/>
    <lineage>
        <taxon>Bacteria</taxon>
        <taxon>Bacillati</taxon>
        <taxon>Actinomycetota</taxon>
        <taxon>Actinomycetes</taxon>
        <taxon>Streptosporangiales</taxon>
        <taxon>Nocardiopsidaceae</taxon>
        <taxon>Murinocardiopsis</taxon>
    </lineage>
</organism>
<evidence type="ECO:0000256" key="1">
    <source>
        <dbReference type="SAM" id="MobiDB-lite"/>
    </source>
</evidence>
<name>A0A2P8CWU8_9ACTN</name>
<feature type="region of interest" description="Disordered" evidence="1">
    <location>
        <begin position="82"/>
        <end position="101"/>
    </location>
</feature>
<protein>
    <submittedName>
        <fullName evidence="2">Uncharacterized protein</fullName>
    </submittedName>
</protein>
<comment type="caution">
    <text evidence="2">The sequence shown here is derived from an EMBL/GenBank/DDBJ whole genome shotgun (WGS) entry which is preliminary data.</text>
</comment>
<dbReference type="RefSeq" id="WP_211301508.1">
    <property type="nucleotide sequence ID" value="NZ_PYGA01000026.1"/>
</dbReference>
<keyword evidence="3" id="KW-1185">Reference proteome</keyword>
<dbReference type="InterPro" id="IPR029068">
    <property type="entry name" value="Glyas_Bleomycin-R_OHBP_Dase"/>
</dbReference>
<dbReference type="Proteomes" id="UP000240542">
    <property type="component" value="Unassembled WGS sequence"/>
</dbReference>
<gene>
    <name evidence="2" type="ORF">CLV63_12677</name>
</gene>
<feature type="compositionally biased region" description="Basic and acidic residues" evidence="1">
    <location>
        <begin position="84"/>
        <end position="101"/>
    </location>
</feature>
<evidence type="ECO:0000313" key="3">
    <source>
        <dbReference type="Proteomes" id="UP000240542"/>
    </source>
</evidence>
<dbReference type="SUPFAM" id="SSF54593">
    <property type="entry name" value="Glyoxalase/Bleomycin resistance protein/Dihydroxybiphenyl dioxygenase"/>
    <property type="match status" value="1"/>
</dbReference>
<dbReference type="EMBL" id="PYGA01000026">
    <property type="protein sequence ID" value="PSK89441.1"/>
    <property type="molecule type" value="Genomic_DNA"/>
</dbReference>
<dbReference type="AlphaFoldDB" id="A0A2P8CWU8"/>